<dbReference type="GO" id="GO:0005524">
    <property type="term" value="F:ATP binding"/>
    <property type="evidence" value="ECO:0007669"/>
    <property type="project" value="InterPro"/>
</dbReference>
<evidence type="ECO:0000256" key="2">
    <source>
        <dbReference type="ARBA" id="ARBA00022737"/>
    </source>
</evidence>
<reference evidence="4" key="1">
    <citation type="submission" date="2021-02" db="EMBL/GenBank/DDBJ databases">
        <authorList>
            <person name="Nowell W R."/>
        </authorList>
    </citation>
    <scope>NUCLEOTIDE SEQUENCE</scope>
</reference>
<accession>A0A813QQE5</accession>
<dbReference type="GO" id="GO:0005319">
    <property type="term" value="F:lipid transporter activity"/>
    <property type="evidence" value="ECO:0007669"/>
    <property type="project" value="TreeGrafter"/>
</dbReference>
<dbReference type="EMBL" id="CAJOBD010002191">
    <property type="protein sequence ID" value="CAF3863029.1"/>
    <property type="molecule type" value="Genomic_DNA"/>
</dbReference>
<proteinExistence type="predicted"/>
<dbReference type="Gene3D" id="3.40.50.300">
    <property type="entry name" value="P-loop containing nucleotide triphosphate hydrolases"/>
    <property type="match status" value="1"/>
</dbReference>
<evidence type="ECO:0000313" key="5">
    <source>
        <dbReference type="EMBL" id="CAF3863029.1"/>
    </source>
</evidence>
<sequence length="116" mass="13434">MGNIHPTSGDCLLHEKYIRKQARKHPGTIDYCPQFDVVDRYLTSRKALMCYAKSIGITDREHVMNLTLRKFHMESFANRVLRTYSGGMRRKLSVVVAMLGQPDFILLDELTNEMNK</sequence>
<feature type="domain" description="ABC transporter" evidence="3">
    <location>
        <begin position="2"/>
        <end position="112"/>
    </location>
</feature>
<dbReference type="AlphaFoldDB" id="A0A813QQE5"/>
<evidence type="ECO:0000313" key="6">
    <source>
        <dbReference type="Proteomes" id="UP000663864"/>
    </source>
</evidence>
<evidence type="ECO:0000256" key="1">
    <source>
        <dbReference type="ARBA" id="ARBA00022448"/>
    </source>
</evidence>
<comment type="caution">
    <text evidence="4">The sequence shown here is derived from an EMBL/GenBank/DDBJ whole genome shotgun (WGS) entry which is preliminary data.</text>
</comment>
<name>A0A813QQE5_9BILA</name>
<protein>
    <recommendedName>
        <fullName evidence="3">ABC transporter domain-containing protein</fullName>
    </recommendedName>
</protein>
<dbReference type="InterPro" id="IPR003439">
    <property type="entry name" value="ABC_transporter-like_ATP-bd"/>
</dbReference>
<dbReference type="InterPro" id="IPR026082">
    <property type="entry name" value="ABCA"/>
</dbReference>
<keyword evidence="1" id="KW-0813">Transport</keyword>
<dbReference type="EMBL" id="CAJNOT010000012">
    <property type="protein sequence ID" value="CAF0770147.1"/>
    <property type="molecule type" value="Genomic_DNA"/>
</dbReference>
<dbReference type="InterPro" id="IPR027417">
    <property type="entry name" value="P-loop_NTPase"/>
</dbReference>
<dbReference type="Proteomes" id="UP000663864">
    <property type="component" value="Unassembled WGS sequence"/>
</dbReference>
<evidence type="ECO:0000259" key="3">
    <source>
        <dbReference type="Pfam" id="PF00005"/>
    </source>
</evidence>
<dbReference type="Pfam" id="PF00005">
    <property type="entry name" value="ABC_tran"/>
    <property type="match status" value="1"/>
</dbReference>
<dbReference type="Proteomes" id="UP000663836">
    <property type="component" value="Unassembled WGS sequence"/>
</dbReference>
<evidence type="ECO:0000313" key="4">
    <source>
        <dbReference type="EMBL" id="CAF0770147.1"/>
    </source>
</evidence>
<dbReference type="PANTHER" id="PTHR19229">
    <property type="entry name" value="ATP-BINDING CASSETTE TRANSPORTER SUBFAMILY A ABCA"/>
    <property type="match status" value="1"/>
</dbReference>
<dbReference type="GO" id="GO:0016887">
    <property type="term" value="F:ATP hydrolysis activity"/>
    <property type="evidence" value="ECO:0007669"/>
    <property type="project" value="InterPro"/>
</dbReference>
<dbReference type="SUPFAM" id="SSF52540">
    <property type="entry name" value="P-loop containing nucleoside triphosphate hydrolases"/>
    <property type="match status" value="1"/>
</dbReference>
<keyword evidence="2" id="KW-0677">Repeat</keyword>
<organism evidence="4 6">
    <name type="scientific">Rotaria sordida</name>
    <dbReference type="NCBI Taxonomy" id="392033"/>
    <lineage>
        <taxon>Eukaryota</taxon>
        <taxon>Metazoa</taxon>
        <taxon>Spiralia</taxon>
        <taxon>Gnathifera</taxon>
        <taxon>Rotifera</taxon>
        <taxon>Eurotatoria</taxon>
        <taxon>Bdelloidea</taxon>
        <taxon>Philodinida</taxon>
        <taxon>Philodinidae</taxon>
        <taxon>Rotaria</taxon>
    </lineage>
</organism>
<dbReference type="GO" id="GO:0140359">
    <property type="term" value="F:ABC-type transporter activity"/>
    <property type="evidence" value="ECO:0007669"/>
    <property type="project" value="InterPro"/>
</dbReference>
<dbReference type="PANTHER" id="PTHR19229:SF36">
    <property type="entry name" value="ATP-BINDING CASSETTE SUB-FAMILY A MEMBER 2"/>
    <property type="match status" value="1"/>
</dbReference>
<dbReference type="GO" id="GO:0016020">
    <property type="term" value="C:membrane"/>
    <property type="evidence" value="ECO:0007669"/>
    <property type="project" value="InterPro"/>
</dbReference>
<gene>
    <name evidence="5" type="ORF">JBS370_LOCUS18873</name>
    <name evidence="4" type="ORF">ZHD862_LOCUS810</name>
</gene>